<dbReference type="GO" id="GO:0008289">
    <property type="term" value="F:lipid binding"/>
    <property type="evidence" value="ECO:0007669"/>
    <property type="project" value="UniProtKB-KW"/>
</dbReference>
<organism evidence="14 15">
    <name type="scientific">Anaeramoeba ignava</name>
    <name type="common">Anaerobic marine amoeba</name>
    <dbReference type="NCBI Taxonomy" id="1746090"/>
    <lineage>
        <taxon>Eukaryota</taxon>
        <taxon>Metamonada</taxon>
        <taxon>Anaeramoebidae</taxon>
        <taxon>Anaeramoeba</taxon>
    </lineage>
</organism>
<dbReference type="PANTHER" id="PTHR31764">
    <property type="entry name" value="PROTEIN HAPLESS 2"/>
    <property type="match status" value="1"/>
</dbReference>
<keyword evidence="6 11" id="KW-1133">Transmembrane helix</keyword>
<comment type="subcellular location">
    <subcellularLocation>
        <location evidence="1">Cell membrane</location>
        <topology evidence="1">Single-pass type I membrane protein</topology>
    </subcellularLocation>
</comment>
<comment type="caution">
    <text evidence="14">The sequence shown here is derived from an EMBL/GenBank/DDBJ whole genome shotgun (WGS) entry which is preliminary data.</text>
</comment>
<keyword evidence="4 11" id="KW-0812">Transmembrane</keyword>
<keyword evidence="8 11" id="KW-0472">Membrane</keyword>
<dbReference type="InterPro" id="IPR040326">
    <property type="entry name" value="HAP2/GCS1"/>
</dbReference>
<evidence type="ECO:0000313" key="15">
    <source>
        <dbReference type="Proteomes" id="UP001149090"/>
    </source>
</evidence>
<comment type="similarity">
    <text evidence="2">Belongs to the HAP2/GCS1 family.</text>
</comment>
<protein>
    <submittedName>
        <fullName evidence="14">Protein hapless 2</fullName>
    </submittedName>
</protein>
<reference evidence="14" key="1">
    <citation type="submission" date="2022-10" db="EMBL/GenBank/DDBJ databases">
        <title>Novel sulphate-reducing endosymbionts in the free-living metamonad Anaeramoeba.</title>
        <authorList>
            <person name="Jerlstrom-Hultqvist J."/>
            <person name="Cepicka I."/>
            <person name="Gallot-Lavallee L."/>
            <person name="Salas-Leiva D."/>
            <person name="Curtis B.A."/>
            <person name="Zahonova K."/>
            <person name="Pipaliya S."/>
            <person name="Dacks J."/>
            <person name="Roger A.J."/>
        </authorList>
    </citation>
    <scope>NUCLEOTIDE SEQUENCE</scope>
    <source>
        <strain evidence="14">BMAN</strain>
    </source>
</reference>
<evidence type="ECO:0000256" key="9">
    <source>
        <dbReference type="ARBA" id="ARBA00023157"/>
    </source>
</evidence>
<evidence type="ECO:0000256" key="10">
    <source>
        <dbReference type="ARBA" id="ARBA00023279"/>
    </source>
</evidence>
<dbReference type="Proteomes" id="UP001149090">
    <property type="component" value="Unassembled WGS sequence"/>
</dbReference>
<dbReference type="Pfam" id="PF10699">
    <property type="entry name" value="HAP2-GCS1"/>
    <property type="match status" value="1"/>
</dbReference>
<keyword evidence="5 12" id="KW-0732">Signal</keyword>
<evidence type="ECO:0000256" key="5">
    <source>
        <dbReference type="ARBA" id="ARBA00022729"/>
    </source>
</evidence>
<proteinExistence type="inferred from homology"/>
<keyword evidence="10" id="KW-0278">Fertilization</keyword>
<evidence type="ECO:0000256" key="3">
    <source>
        <dbReference type="ARBA" id="ARBA00022475"/>
    </source>
</evidence>
<evidence type="ECO:0000256" key="11">
    <source>
        <dbReference type="SAM" id="Phobius"/>
    </source>
</evidence>
<evidence type="ECO:0000256" key="1">
    <source>
        <dbReference type="ARBA" id="ARBA00004251"/>
    </source>
</evidence>
<evidence type="ECO:0000313" key="14">
    <source>
        <dbReference type="EMBL" id="KAJ5070230.1"/>
    </source>
</evidence>
<dbReference type="OrthoDB" id="272303at2759"/>
<evidence type="ECO:0000256" key="2">
    <source>
        <dbReference type="ARBA" id="ARBA00010929"/>
    </source>
</evidence>
<evidence type="ECO:0000256" key="7">
    <source>
        <dbReference type="ARBA" id="ARBA00023121"/>
    </source>
</evidence>
<evidence type="ECO:0000256" key="8">
    <source>
        <dbReference type="ARBA" id="ARBA00023136"/>
    </source>
</evidence>
<feature type="domain" description="Generative cell specific-1/HAP2" evidence="13">
    <location>
        <begin position="391"/>
        <end position="763"/>
    </location>
</feature>
<dbReference type="GO" id="GO:0007338">
    <property type="term" value="P:single fertilization"/>
    <property type="evidence" value="ECO:0007669"/>
    <property type="project" value="UniProtKB-KW"/>
</dbReference>
<dbReference type="GO" id="GO:0005886">
    <property type="term" value="C:plasma membrane"/>
    <property type="evidence" value="ECO:0007669"/>
    <property type="project" value="UniProtKB-SubCell"/>
</dbReference>
<feature type="chain" id="PRO_5040181970" evidence="12">
    <location>
        <begin position="24"/>
        <end position="1319"/>
    </location>
</feature>
<dbReference type="EMBL" id="JAPDFW010000097">
    <property type="protein sequence ID" value="KAJ5070230.1"/>
    <property type="molecule type" value="Genomic_DNA"/>
</dbReference>
<keyword evidence="15" id="KW-1185">Reference proteome</keyword>
<evidence type="ECO:0000256" key="6">
    <source>
        <dbReference type="ARBA" id="ARBA00022989"/>
    </source>
</evidence>
<dbReference type="PANTHER" id="PTHR31764:SF0">
    <property type="entry name" value="GENERATIVE CELL SPECIFIC-1_HAP2 DOMAIN-CONTAINING PROTEIN"/>
    <property type="match status" value="1"/>
</dbReference>
<evidence type="ECO:0000259" key="13">
    <source>
        <dbReference type="Pfam" id="PF10699"/>
    </source>
</evidence>
<accession>A0A9Q0LE43</accession>
<evidence type="ECO:0000256" key="4">
    <source>
        <dbReference type="ARBA" id="ARBA00022692"/>
    </source>
</evidence>
<dbReference type="InterPro" id="IPR018928">
    <property type="entry name" value="HAP2/GCS1_dom"/>
</dbReference>
<keyword evidence="7" id="KW-0446">Lipid-binding</keyword>
<feature type="transmembrane region" description="Helical" evidence="11">
    <location>
        <begin position="970"/>
        <end position="994"/>
    </location>
</feature>
<evidence type="ECO:0000256" key="12">
    <source>
        <dbReference type="SAM" id="SignalP"/>
    </source>
</evidence>
<name>A0A9Q0LE43_ANAIG</name>
<gene>
    <name evidence="14" type="ORF">M0811_11077</name>
</gene>
<keyword evidence="9" id="KW-1015">Disulfide bond</keyword>
<keyword evidence="3" id="KW-1003">Cell membrane</keyword>
<sequence>MNFQVFLFLFFLLFLFNLKIILSSCPFLSKTYPDSGTEQIAGFTFELIVEFSETISIQNEMEEKIPLRNLSDVDLSYWFFTNSRTYAYTTLYPIFLLNTQSNQVISPVTVNQIDTIGDSFQVTFPILNDNQDTLVLYVLDNLFFSENYPQNSVQFQAKSWFYTGTNPTKPCENFTVLNPIKEFCSNSSTEHYSPESQIVWEQQISNFTLNFPTISSCTQFDKISCMYKLMLRIYVSNPGNYSNLSLKNISITYQDIQYKISSDLSINILKKDTLAKIPIQSFNESIHNSKETYIAGPDPIYFVERKTQWANQQEFITYFEKWKRGELVLSSDPNLNGSETLEMIENLDQFICSFFDLNVSTTESIIDFHWNKSSYIWQKQTIESSGFVCDSCSFRDYNSFYADWTRHILEIDQDNPWRIFRFNTLSQMNQEIQIDNGISVFLFENTNQSIVDILNISKERADNSYLSENSTSEIKINFGFDTFDKLFSSSEQNYVLLVPDLPEVLTENGPLSPQITTNITGFENWLTVLNTLIGSECGLLGISYESFYNQETKCEVPYGTCVEQQIEDLQKNELGKLGDFLPLFSSRLNATLKSSFSDLDSIRDRISIDNSTYNLLLEYSQQEILNMDLYLNLDLISFHQPFIVLSDHEWDVLSEEEKQQAICSQIDFQPNSTVFNEDKGRLFVSTSNGGTEPGDFSVSVSCEFEYDPHFNQISGLLPSQSVEFEFDLEIQNQTWNLTSQINKSCVVSFNSNKKLLWDTKGKNFACIKNLTLFFGRFIPACELERNETYVKQNIPEMPYLLLNSQGNINVSFGFERNERNIGELEVMITNTGVVSGKFEVKMVCENTSSISPKLESQEIEVGSLSSSNTTIEMKFDDFPQEVIFLDNVYYSYSCNLSIEALTPARECWSSLNKSAADSVVFIVQNGLFMNDVVIENQWNNSNTSVSITSSPANSKFFLFLSKVYGWNNKWVLLLFFFLSILSVPFVIFLIIFCVKKAKREVKDLSITLSDWIQIQNLNKTIQEKKKSKTQKKQTNSFLWIGENEIHEETLINLRNRKKKKVDQNSLDEVTFNYHKKKSKEDQQEQEEESVRILHNFWIGLGYKSFVFLDNPEIWKKCVVHGDLFLPEKNSFENSNQITVEFEGFDDVEVEIDWDNNPQDDSDVIVKLVRKEFVQDSLENVKKLKIIRYFLLTPSKLYHQFWDVFIHNVKKNVSDDIISQFTFGKTGYSFSQEDNLLNEKNPIQKNSIFDFDSNSNPNQISDFSTSEISDEDYLDSDDLFLDNQRSFSLLENSNDKSFNQDFGKENFEMSDSLEIEYEEK</sequence>
<feature type="signal peptide" evidence="12">
    <location>
        <begin position="1"/>
        <end position="23"/>
    </location>
</feature>